<evidence type="ECO:0008006" key="4">
    <source>
        <dbReference type="Google" id="ProtNLM"/>
    </source>
</evidence>
<dbReference type="OrthoDB" id="8923679at2759"/>
<proteinExistence type="predicted"/>
<dbReference type="InterPro" id="IPR036116">
    <property type="entry name" value="FN3_sf"/>
</dbReference>
<dbReference type="Proteomes" id="UP000000305">
    <property type="component" value="Unassembled WGS sequence"/>
</dbReference>
<dbReference type="InParanoid" id="E9GTG3"/>
<dbReference type="STRING" id="6669.E9GTG3"/>
<dbReference type="Gene3D" id="2.60.40.10">
    <property type="entry name" value="Immunoglobulins"/>
    <property type="match status" value="1"/>
</dbReference>
<name>E9GTG3_DAPPU</name>
<feature type="region of interest" description="Disordered" evidence="1">
    <location>
        <begin position="57"/>
        <end position="103"/>
    </location>
</feature>
<keyword evidence="3" id="KW-1185">Reference proteome</keyword>
<protein>
    <recommendedName>
        <fullName evidence="4">Fibronectin type-III domain-containing protein</fullName>
    </recommendedName>
</protein>
<sequence>MLDLLIVDVLSKKSPKKNLNNTKVSFEDKIGRISLPETSGPHPESMESEVVVSAEIARFENSYDSDSSEEEIPTHEENDDGMNSQIDATSEKPTEPGEKAPSGLPVGLVGLAYSAYQIMIQRQPPDEERGNGMITGYMVRYRLHGYGENTPWSNRNMTKENQRNYLIEIHV</sequence>
<evidence type="ECO:0000256" key="1">
    <source>
        <dbReference type="SAM" id="MobiDB-lite"/>
    </source>
</evidence>
<dbReference type="SUPFAM" id="SSF49265">
    <property type="entry name" value="Fibronectin type III"/>
    <property type="match status" value="1"/>
</dbReference>
<reference evidence="2 3" key="1">
    <citation type="journal article" date="2011" name="Science">
        <title>The ecoresponsive genome of Daphnia pulex.</title>
        <authorList>
            <person name="Colbourne J.K."/>
            <person name="Pfrender M.E."/>
            <person name="Gilbert D."/>
            <person name="Thomas W.K."/>
            <person name="Tucker A."/>
            <person name="Oakley T.H."/>
            <person name="Tokishita S."/>
            <person name="Aerts A."/>
            <person name="Arnold G.J."/>
            <person name="Basu M.K."/>
            <person name="Bauer D.J."/>
            <person name="Caceres C.E."/>
            <person name="Carmel L."/>
            <person name="Casola C."/>
            <person name="Choi J.H."/>
            <person name="Detter J.C."/>
            <person name="Dong Q."/>
            <person name="Dusheyko S."/>
            <person name="Eads B.D."/>
            <person name="Frohlich T."/>
            <person name="Geiler-Samerotte K.A."/>
            <person name="Gerlach D."/>
            <person name="Hatcher P."/>
            <person name="Jogdeo S."/>
            <person name="Krijgsveld J."/>
            <person name="Kriventseva E.V."/>
            <person name="Kultz D."/>
            <person name="Laforsch C."/>
            <person name="Lindquist E."/>
            <person name="Lopez J."/>
            <person name="Manak J.R."/>
            <person name="Muller J."/>
            <person name="Pangilinan J."/>
            <person name="Patwardhan R.P."/>
            <person name="Pitluck S."/>
            <person name="Pritham E.J."/>
            <person name="Rechtsteiner A."/>
            <person name="Rho M."/>
            <person name="Rogozin I.B."/>
            <person name="Sakarya O."/>
            <person name="Salamov A."/>
            <person name="Schaack S."/>
            <person name="Shapiro H."/>
            <person name="Shiga Y."/>
            <person name="Skalitzky C."/>
            <person name="Smith Z."/>
            <person name="Souvorov A."/>
            <person name="Sung W."/>
            <person name="Tang Z."/>
            <person name="Tsuchiya D."/>
            <person name="Tu H."/>
            <person name="Vos H."/>
            <person name="Wang M."/>
            <person name="Wolf Y.I."/>
            <person name="Yamagata H."/>
            <person name="Yamada T."/>
            <person name="Ye Y."/>
            <person name="Shaw J.R."/>
            <person name="Andrews J."/>
            <person name="Crease T.J."/>
            <person name="Tang H."/>
            <person name="Lucas S.M."/>
            <person name="Robertson H.M."/>
            <person name="Bork P."/>
            <person name="Koonin E.V."/>
            <person name="Zdobnov E.M."/>
            <person name="Grigoriev I.V."/>
            <person name="Lynch M."/>
            <person name="Boore J.L."/>
        </authorList>
    </citation>
    <scope>NUCLEOTIDE SEQUENCE [LARGE SCALE GENOMIC DNA]</scope>
</reference>
<dbReference type="KEGG" id="dpx:DAPPUDRAFT_247975"/>
<evidence type="ECO:0000313" key="2">
    <source>
        <dbReference type="EMBL" id="EFX77079.1"/>
    </source>
</evidence>
<dbReference type="HOGENOM" id="CLU_1564474_0_0_1"/>
<organism evidence="2 3">
    <name type="scientific">Daphnia pulex</name>
    <name type="common">Water flea</name>
    <dbReference type="NCBI Taxonomy" id="6669"/>
    <lineage>
        <taxon>Eukaryota</taxon>
        <taxon>Metazoa</taxon>
        <taxon>Ecdysozoa</taxon>
        <taxon>Arthropoda</taxon>
        <taxon>Crustacea</taxon>
        <taxon>Branchiopoda</taxon>
        <taxon>Diplostraca</taxon>
        <taxon>Cladocera</taxon>
        <taxon>Anomopoda</taxon>
        <taxon>Daphniidae</taxon>
        <taxon>Daphnia</taxon>
    </lineage>
</organism>
<dbReference type="eggNOG" id="KOG3510">
    <property type="taxonomic scope" value="Eukaryota"/>
</dbReference>
<dbReference type="InterPro" id="IPR013783">
    <property type="entry name" value="Ig-like_fold"/>
</dbReference>
<evidence type="ECO:0000313" key="3">
    <source>
        <dbReference type="Proteomes" id="UP000000305"/>
    </source>
</evidence>
<gene>
    <name evidence="2" type="ORF">DAPPUDRAFT_247975</name>
</gene>
<feature type="compositionally biased region" description="Basic and acidic residues" evidence="1">
    <location>
        <begin position="89"/>
        <end position="98"/>
    </location>
</feature>
<accession>E9GTG3</accession>
<dbReference type="AlphaFoldDB" id="E9GTG3"/>
<dbReference type="EMBL" id="GL732564">
    <property type="protein sequence ID" value="EFX77079.1"/>
    <property type="molecule type" value="Genomic_DNA"/>
</dbReference>